<dbReference type="WBParaSite" id="MCU_003877-RA">
    <property type="protein sequence ID" value="MCU_003877-RA"/>
    <property type="gene ID" value="MCU_003877"/>
</dbReference>
<name>A0A5K3F050_MESCO</name>
<organism evidence="1">
    <name type="scientific">Mesocestoides corti</name>
    <name type="common">Flatworm</name>
    <dbReference type="NCBI Taxonomy" id="53468"/>
    <lineage>
        <taxon>Eukaryota</taxon>
        <taxon>Metazoa</taxon>
        <taxon>Spiralia</taxon>
        <taxon>Lophotrochozoa</taxon>
        <taxon>Platyhelminthes</taxon>
        <taxon>Cestoda</taxon>
        <taxon>Eucestoda</taxon>
        <taxon>Cyclophyllidea</taxon>
        <taxon>Mesocestoididae</taxon>
        <taxon>Mesocestoides</taxon>
    </lineage>
</organism>
<dbReference type="AlphaFoldDB" id="A0A5K3F050"/>
<protein>
    <submittedName>
        <fullName evidence="1">Uncharacterized protein</fullName>
    </submittedName>
</protein>
<reference evidence="1" key="1">
    <citation type="submission" date="2019-11" db="UniProtKB">
        <authorList>
            <consortium name="WormBaseParasite"/>
        </authorList>
    </citation>
    <scope>IDENTIFICATION</scope>
</reference>
<evidence type="ECO:0000313" key="1">
    <source>
        <dbReference type="WBParaSite" id="MCU_003877-RA"/>
    </source>
</evidence>
<accession>A0A5K3F050</accession>
<proteinExistence type="predicted"/>
<sequence length="63" mass="6930">MWGAQCGEPSQKLRTASVLRGRQCGVGLGRRHIGPRRASANPVSLCIPMACEEDKQVTREEHN</sequence>